<feature type="transmembrane region" description="Helical" evidence="6">
    <location>
        <begin position="662"/>
        <end position="683"/>
    </location>
</feature>
<feature type="transmembrane region" description="Helical" evidence="6">
    <location>
        <begin position="378"/>
        <end position="404"/>
    </location>
</feature>
<keyword evidence="5 6" id="KW-0472">Membrane</keyword>
<feature type="transmembrane region" description="Helical" evidence="6">
    <location>
        <begin position="704"/>
        <end position="727"/>
    </location>
</feature>
<evidence type="ECO:0000313" key="10">
    <source>
        <dbReference type="Proteomes" id="UP000095673"/>
    </source>
</evidence>
<evidence type="ECO:0000259" key="8">
    <source>
        <dbReference type="Pfam" id="PF12704"/>
    </source>
</evidence>
<accession>A0A173UIA5</accession>
<dbReference type="PANTHER" id="PTHR30287">
    <property type="entry name" value="MEMBRANE COMPONENT OF PREDICTED ABC SUPERFAMILY METABOLITE UPTAKE TRANSPORTER"/>
    <property type="match status" value="1"/>
</dbReference>
<dbReference type="RefSeq" id="WP_055238302.1">
    <property type="nucleotide sequence ID" value="NZ_CYXM01000010.1"/>
</dbReference>
<dbReference type="Pfam" id="PF02687">
    <property type="entry name" value="FtsX"/>
    <property type="match status" value="2"/>
</dbReference>
<feature type="transmembrane region" description="Helical" evidence="6">
    <location>
        <begin position="754"/>
        <end position="773"/>
    </location>
</feature>
<feature type="domain" description="ABC3 transporter permease C-terminal" evidence="7">
    <location>
        <begin position="294"/>
        <end position="411"/>
    </location>
</feature>
<dbReference type="Pfam" id="PF12704">
    <property type="entry name" value="MacB_PCD"/>
    <property type="match status" value="1"/>
</dbReference>
<evidence type="ECO:0000256" key="6">
    <source>
        <dbReference type="SAM" id="Phobius"/>
    </source>
</evidence>
<feature type="transmembrane region" description="Helical" evidence="6">
    <location>
        <begin position="448"/>
        <end position="471"/>
    </location>
</feature>
<feature type="transmembrane region" description="Helical" evidence="6">
    <location>
        <begin position="335"/>
        <end position="358"/>
    </location>
</feature>
<comment type="subcellular location">
    <subcellularLocation>
        <location evidence="1">Cell membrane</location>
        <topology evidence="1">Multi-pass membrane protein</topology>
    </subcellularLocation>
</comment>
<dbReference type="InterPro" id="IPR025857">
    <property type="entry name" value="MacB_PCD"/>
</dbReference>
<dbReference type="EMBL" id="CYXM01000010">
    <property type="protein sequence ID" value="CUN14589.1"/>
    <property type="molecule type" value="Genomic_DNA"/>
</dbReference>
<keyword evidence="3 6" id="KW-0812">Transmembrane</keyword>
<feature type="transmembrane region" description="Helical" evidence="6">
    <location>
        <begin position="25"/>
        <end position="45"/>
    </location>
</feature>
<keyword evidence="4 6" id="KW-1133">Transmembrane helix</keyword>
<dbReference type="PANTHER" id="PTHR30287:SF1">
    <property type="entry name" value="INNER MEMBRANE PROTEIN"/>
    <property type="match status" value="1"/>
</dbReference>
<feature type="transmembrane region" description="Helical" evidence="6">
    <location>
        <begin position="286"/>
        <end position="307"/>
    </location>
</feature>
<reference evidence="9 10" key="1">
    <citation type="submission" date="2015-09" db="EMBL/GenBank/DDBJ databases">
        <authorList>
            <consortium name="Pathogen Informatics"/>
        </authorList>
    </citation>
    <scope>NUCLEOTIDE SEQUENCE [LARGE SCALE GENOMIC DNA]</scope>
    <source>
        <strain evidence="9 10">2789STDY5834968</strain>
    </source>
</reference>
<evidence type="ECO:0000256" key="4">
    <source>
        <dbReference type="ARBA" id="ARBA00022989"/>
    </source>
</evidence>
<feature type="domain" description="MacB-like periplasmic core" evidence="8">
    <location>
        <begin position="452"/>
        <end position="612"/>
    </location>
</feature>
<sequence length="789" mass="89768">MSRKKIKNPLIKRIPKEIIGDWKKYLVVFLFLVLTIGFVSGMYVANDSMLTSADEGVSKYKQEDGHFELKDKADSELVTAIESGEVKTAPDEKDSDSSKTPVTLYENFYRNETEDYDADGKKDGTIRVYAKTEDINLACLIEGSFPQNENEIAVDRMHADNVGMKVGDTIKVSGKEFKVSGLIAYVNYSTLHEKKTDMMFDAIKFDVAMVTKEGFERRDKSIYYTYAWKYKDEPADDIEQKEKSDDFLEAMVSQVMAAGNEVEDYTPRYSNPAINFATDDMGSDKAMGGVLLDILIVIIAFIFAVTISNTIANESSAIGTLRASGYTKGELIRHYLSMPVIVTFLAAVVGNILGYTVFKDVVVGMYYNSYSLPTYHTIWNPGAFIKTTLAPVIIMLVVNLIVIIRMMQHTPLQFLRHDLKKTKRKKAMRLPRWSFMSRFRMRIMFQNVANYLILFVGIFFIMVMLAMAVGMPDTLDYYKKNTDSMMFAKYQYVLKSYVDADGNVLETDNSDAEKFDMTSLLRRTDEFDEEVSVYGVETDSAYVKLKDMDSLKDNEVYISDSFADKYGIKPGDTIKLDAQYEKKTYKFKVKGTYDKSQSIAVFMPIEHFADTFDFADGRFSGFLSDTKIKDIDESNIATTITIRDITKMADQLDHSMGSYMQYFQVLCILLSAVMIYLLTKLIIEKNETAISMTKILGYDNREIAGLYLASTSIVVVISDIISVVLGAKVMDIVWRIMLQTFSGWFSFHMTPVGYVKMFAFVLIGYLIVTVFDFRRIKRIPMDMALKNVE</sequence>
<keyword evidence="2" id="KW-1003">Cell membrane</keyword>
<dbReference type="OrthoDB" id="2934570at2"/>
<proteinExistence type="predicted"/>
<feature type="domain" description="ABC3 transporter permease C-terminal" evidence="7">
    <location>
        <begin position="665"/>
        <end position="780"/>
    </location>
</feature>
<protein>
    <submittedName>
        <fullName evidence="9">FtsX-like permease family</fullName>
    </submittedName>
</protein>
<gene>
    <name evidence="9" type="ORF">ERS852580_02200</name>
</gene>
<name>A0A173UIA5_9FIRM</name>
<dbReference type="InterPro" id="IPR038766">
    <property type="entry name" value="Membrane_comp_ABC_pdt"/>
</dbReference>
<dbReference type="Proteomes" id="UP000095673">
    <property type="component" value="Unassembled WGS sequence"/>
</dbReference>
<organism evidence="9 10">
    <name type="scientific">Agathobacter rectalis</name>
    <dbReference type="NCBI Taxonomy" id="39491"/>
    <lineage>
        <taxon>Bacteria</taxon>
        <taxon>Bacillati</taxon>
        <taxon>Bacillota</taxon>
        <taxon>Clostridia</taxon>
        <taxon>Lachnospirales</taxon>
        <taxon>Lachnospiraceae</taxon>
        <taxon>Agathobacter</taxon>
    </lineage>
</organism>
<evidence type="ECO:0000256" key="3">
    <source>
        <dbReference type="ARBA" id="ARBA00022692"/>
    </source>
</evidence>
<dbReference type="InterPro" id="IPR003838">
    <property type="entry name" value="ABC3_permease_C"/>
</dbReference>
<dbReference type="GO" id="GO:0005886">
    <property type="term" value="C:plasma membrane"/>
    <property type="evidence" value="ECO:0007669"/>
    <property type="project" value="UniProtKB-SubCell"/>
</dbReference>
<dbReference type="AlphaFoldDB" id="A0A173UIA5"/>
<evidence type="ECO:0000256" key="1">
    <source>
        <dbReference type="ARBA" id="ARBA00004651"/>
    </source>
</evidence>
<evidence type="ECO:0000256" key="5">
    <source>
        <dbReference type="ARBA" id="ARBA00023136"/>
    </source>
</evidence>
<evidence type="ECO:0000256" key="2">
    <source>
        <dbReference type="ARBA" id="ARBA00022475"/>
    </source>
</evidence>
<evidence type="ECO:0000259" key="7">
    <source>
        <dbReference type="Pfam" id="PF02687"/>
    </source>
</evidence>
<evidence type="ECO:0000313" key="9">
    <source>
        <dbReference type="EMBL" id="CUN14589.1"/>
    </source>
</evidence>